<keyword evidence="13" id="KW-1185">Reference proteome</keyword>
<comment type="similarity">
    <text evidence="2">Belongs to the UVSSA family.</text>
</comment>
<feature type="region of interest" description="Disordered" evidence="11">
    <location>
        <begin position="395"/>
        <end position="454"/>
    </location>
</feature>
<name>A0A6P6BLQ6_PTEVA</name>
<dbReference type="PANTHER" id="PTHR28670">
    <property type="entry name" value="UV-STIMULATED SCAFFOLD PROTEIN A"/>
    <property type="match status" value="1"/>
</dbReference>
<evidence type="ECO:0000256" key="7">
    <source>
        <dbReference type="ARBA" id="ARBA00022771"/>
    </source>
</evidence>
<protein>
    <recommendedName>
        <fullName evidence="3">UV-stimulated scaffold protein A</fullName>
    </recommendedName>
</protein>
<evidence type="ECO:0000313" key="14">
    <source>
        <dbReference type="RefSeq" id="XP_023376002.1"/>
    </source>
</evidence>
<dbReference type="PANTHER" id="PTHR28670:SF1">
    <property type="entry name" value="UV-STIMULATED SCAFFOLD PROTEIN A"/>
    <property type="match status" value="1"/>
</dbReference>
<accession>A0A6P6BLQ6</accession>
<dbReference type="KEGG" id="pvp:105301870"/>
<organism evidence="13 14">
    <name type="scientific">Pteropus vampyrus</name>
    <name type="common">Large flying fox</name>
    <dbReference type="NCBI Taxonomy" id="132908"/>
    <lineage>
        <taxon>Eukaryota</taxon>
        <taxon>Metazoa</taxon>
        <taxon>Chordata</taxon>
        <taxon>Craniata</taxon>
        <taxon>Vertebrata</taxon>
        <taxon>Euteleostomi</taxon>
        <taxon>Mammalia</taxon>
        <taxon>Eutheria</taxon>
        <taxon>Laurasiatheria</taxon>
        <taxon>Chiroptera</taxon>
        <taxon>Yinpterochiroptera</taxon>
        <taxon>Pteropodoidea</taxon>
        <taxon>Pteropodidae</taxon>
        <taxon>Pteropodinae</taxon>
        <taxon>Pteropus</taxon>
    </lineage>
</organism>
<dbReference type="GO" id="GO:0008270">
    <property type="term" value="F:zinc ion binding"/>
    <property type="evidence" value="ECO:0007669"/>
    <property type="project" value="UniProtKB-KW"/>
</dbReference>
<dbReference type="CTD" id="57654"/>
<feature type="compositionally biased region" description="Basic and acidic residues" evidence="11">
    <location>
        <begin position="397"/>
        <end position="407"/>
    </location>
</feature>
<feature type="domain" description="UV-stimulated scaffold protein A C-terminal" evidence="12">
    <location>
        <begin position="464"/>
        <end position="568"/>
    </location>
</feature>
<evidence type="ECO:0000256" key="10">
    <source>
        <dbReference type="ARBA" id="ARBA00023204"/>
    </source>
</evidence>
<evidence type="ECO:0000256" key="5">
    <source>
        <dbReference type="ARBA" id="ARBA00022723"/>
    </source>
</evidence>
<keyword evidence="9" id="KW-0175">Coiled coil</keyword>
<evidence type="ECO:0000259" key="12">
    <source>
        <dbReference type="Pfam" id="PF09740"/>
    </source>
</evidence>
<dbReference type="OrthoDB" id="5594015at2759"/>
<evidence type="ECO:0000256" key="3">
    <source>
        <dbReference type="ARBA" id="ARBA00022111"/>
    </source>
</evidence>
<keyword evidence="4" id="KW-0158">Chromosome</keyword>
<reference evidence="14" key="1">
    <citation type="submission" date="2025-08" db="UniProtKB">
        <authorList>
            <consortium name="RefSeq"/>
        </authorList>
    </citation>
    <scope>IDENTIFICATION</scope>
    <source>
        <tissue evidence="14">Kidney</tissue>
    </source>
</reference>
<evidence type="ECO:0000256" key="2">
    <source>
        <dbReference type="ARBA" id="ARBA00009240"/>
    </source>
</evidence>
<feature type="compositionally biased region" description="Acidic residues" evidence="11">
    <location>
        <begin position="136"/>
        <end position="145"/>
    </location>
</feature>
<dbReference type="Pfam" id="PF20867">
    <property type="entry name" value="UVSSA_N"/>
    <property type="match status" value="1"/>
</dbReference>
<evidence type="ECO:0000256" key="1">
    <source>
        <dbReference type="ARBA" id="ARBA00004286"/>
    </source>
</evidence>
<dbReference type="GeneID" id="105301870"/>
<keyword evidence="5" id="KW-0479">Metal-binding</keyword>
<evidence type="ECO:0000313" key="13">
    <source>
        <dbReference type="Proteomes" id="UP000515202"/>
    </source>
</evidence>
<dbReference type="AlphaFoldDB" id="A0A6P6BLQ6"/>
<feature type="region of interest" description="Disordered" evidence="11">
    <location>
        <begin position="122"/>
        <end position="149"/>
    </location>
</feature>
<gene>
    <name evidence="14" type="primary">UVSSA</name>
</gene>
<keyword evidence="6" id="KW-0227">DNA damage</keyword>
<proteinExistence type="inferred from homology"/>
<feature type="compositionally biased region" description="Basic and acidic residues" evidence="11">
    <location>
        <begin position="558"/>
        <end position="593"/>
    </location>
</feature>
<dbReference type="InterPro" id="IPR018610">
    <property type="entry name" value="UVSSA"/>
</dbReference>
<dbReference type="InterPro" id="IPR049408">
    <property type="entry name" value="UVSSA_N_a-solenoid_rpt"/>
</dbReference>
<dbReference type="InterPro" id="IPR049431">
    <property type="entry name" value="UVSSA_C"/>
</dbReference>
<dbReference type="RefSeq" id="XP_023376002.1">
    <property type="nucleotide sequence ID" value="XM_023520234.1"/>
</dbReference>
<keyword evidence="8" id="KW-0862">Zinc</keyword>
<dbReference type="GO" id="GO:0000993">
    <property type="term" value="F:RNA polymerase II complex binding"/>
    <property type="evidence" value="ECO:0007669"/>
    <property type="project" value="TreeGrafter"/>
</dbReference>
<feature type="compositionally biased region" description="Basic residues" evidence="11">
    <location>
        <begin position="613"/>
        <end position="622"/>
    </location>
</feature>
<dbReference type="GO" id="GO:0006283">
    <property type="term" value="P:transcription-coupled nucleotide-excision repair"/>
    <property type="evidence" value="ECO:0007669"/>
    <property type="project" value="TreeGrafter"/>
</dbReference>
<sequence>MFVKRTENCEVLGGPLASAFVFLGMDQRLLELVEDLTTSGEPQLNPEKMKELKKICKYARHCLTEVDNCFRLLLPFDFGPGLPAALPATAAAAPEEGARDLGPEDEAQPCCSKTLCARARPPAATVTGAPSQSAEDKDEDEDSDQEAFVRQHGLGSHKYTLDLELSSDSLRVCEDEDNGPVLQSARDALKLIQNKFLPAVCTWLQVGESPSRPRAIVGRVWGWGCIQAAEMPTRVLNSHILACGHVVSTGPFLEVPAPPSPVPAPPTGPHVLLEPTSRFLKACWPDEGATCSVTCGITWSPASQHGGRAEPESSGSEWRWDGLGDSPGCPACLMLPPLARLLHRDQKCPGLCLLSHTGLGVSPQTAALEDQDEDEEDDFVEVPEKEGYEACVPAHLWPEDGPQKDQAARGPQARMRTRMDEEACDPTSAASQLQWLRGRPPPPPRPRAALEPEEAGRLAAERARAPVVPFGADLCHWGQEQPEAGEFHRPESQHRFWKPSEVDTEVDCARALEGLRTRRIPFAGTFEPVQHRCRAPRPDGQLCERQDRLKCPFHGKIIPRDDAGRPLDPEDRAREQRQQLQRQAERPEWRDPEFLSDLEAATGVDLGSARAGGRGRGKKRRQSGLTNLKQQANTARTRIAKKIFAKAAVQRVVTAMTQMDQKKHEKFANQFNYALH</sequence>
<dbReference type="GO" id="GO:0009411">
    <property type="term" value="P:response to UV"/>
    <property type="evidence" value="ECO:0007669"/>
    <property type="project" value="InterPro"/>
</dbReference>
<dbReference type="Proteomes" id="UP000515202">
    <property type="component" value="Unplaced"/>
</dbReference>
<comment type="subcellular location">
    <subcellularLocation>
        <location evidence="1">Chromosome</location>
    </subcellularLocation>
</comment>
<evidence type="ECO:0000256" key="4">
    <source>
        <dbReference type="ARBA" id="ARBA00022454"/>
    </source>
</evidence>
<evidence type="ECO:0000256" key="8">
    <source>
        <dbReference type="ARBA" id="ARBA00022833"/>
    </source>
</evidence>
<dbReference type="GO" id="GO:0005694">
    <property type="term" value="C:chromosome"/>
    <property type="evidence" value="ECO:0007669"/>
    <property type="project" value="UniProtKB-SubCell"/>
</dbReference>
<keyword evidence="10" id="KW-0234">DNA repair</keyword>
<keyword evidence="7" id="KW-0863">Zinc-finger</keyword>
<evidence type="ECO:0000256" key="6">
    <source>
        <dbReference type="ARBA" id="ARBA00022763"/>
    </source>
</evidence>
<feature type="region of interest" description="Disordered" evidence="11">
    <location>
        <begin position="555"/>
        <end position="632"/>
    </location>
</feature>
<evidence type="ECO:0000256" key="11">
    <source>
        <dbReference type="SAM" id="MobiDB-lite"/>
    </source>
</evidence>
<evidence type="ECO:0000256" key="9">
    <source>
        <dbReference type="ARBA" id="ARBA00023054"/>
    </source>
</evidence>
<dbReference type="Pfam" id="PF09740">
    <property type="entry name" value="DUF2043"/>
    <property type="match status" value="1"/>
</dbReference>